<dbReference type="SMART" id="SM00827">
    <property type="entry name" value="PKS_AT"/>
    <property type="match status" value="1"/>
</dbReference>
<organism evidence="4 5">
    <name type="scientific">Nonomuraea marmarensis</name>
    <dbReference type="NCBI Taxonomy" id="3351344"/>
    <lineage>
        <taxon>Bacteria</taxon>
        <taxon>Bacillati</taxon>
        <taxon>Actinomycetota</taxon>
        <taxon>Actinomycetes</taxon>
        <taxon>Streptosporangiales</taxon>
        <taxon>Streptosporangiaceae</taxon>
        <taxon>Nonomuraea</taxon>
    </lineage>
</organism>
<dbReference type="Proteomes" id="UP001603978">
    <property type="component" value="Unassembled WGS sequence"/>
</dbReference>
<feature type="domain" description="Malonyl-CoA:ACP transacylase (MAT)" evidence="3">
    <location>
        <begin position="113"/>
        <end position="347"/>
    </location>
</feature>
<dbReference type="PANTHER" id="PTHR43775">
    <property type="entry name" value="FATTY ACID SYNTHASE"/>
    <property type="match status" value="1"/>
</dbReference>
<dbReference type="SUPFAM" id="SSF52151">
    <property type="entry name" value="FabD/lysophospholipase-like"/>
    <property type="match status" value="1"/>
</dbReference>
<dbReference type="InterPro" id="IPR016036">
    <property type="entry name" value="Malonyl_transacylase_ACP-bd"/>
</dbReference>
<keyword evidence="5" id="KW-1185">Reference proteome</keyword>
<sequence>MIVESAPEVDPVASVGLLPGAGVLVWVVSGKSAGALRAQAGRLREFAAGVSDEELAGVGRVLAGRSGFAHRAVVVAADRGELLAGLEAVAAGTSHGSVVGGVATAAVDGAVLVFPGQGSQWAGMAVELLDSCAVFRAAVERCDGVLVPLTGWSASAVLRAEAGAPELVGSVVVQPVLWAVMVALAEVWASAGVAPQVVVGQSQGEIAAAYVAGALSLEDAARVVVLRSRALERMSGSGGMAALDVPAGHARELIEARWVDRLWVAVQSGPASCVVAGDSTALDELVDLPGVRVRRIAVDYASHTPHMRVLAAELETALAGVQPADSEVAFCSSVVGDLLDGAGLSGR</sequence>
<dbReference type="InterPro" id="IPR014043">
    <property type="entry name" value="Acyl_transferase_dom"/>
</dbReference>
<dbReference type="RefSeq" id="WP_393178026.1">
    <property type="nucleotide sequence ID" value="NZ_JBICRM010000116.1"/>
</dbReference>
<dbReference type="EC" id="2.3.1.-" evidence="4"/>
<evidence type="ECO:0000256" key="1">
    <source>
        <dbReference type="ARBA" id="ARBA00022679"/>
    </source>
</evidence>
<dbReference type="SUPFAM" id="SSF55048">
    <property type="entry name" value="Probable ACP-binding domain of malonyl-CoA ACP transacylase"/>
    <property type="match status" value="1"/>
</dbReference>
<dbReference type="InterPro" id="IPR050091">
    <property type="entry name" value="PKS_NRPS_Biosynth_Enz"/>
</dbReference>
<dbReference type="InterPro" id="IPR016035">
    <property type="entry name" value="Acyl_Trfase/lysoPLipase"/>
</dbReference>
<dbReference type="Pfam" id="PF00698">
    <property type="entry name" value="Acyl_transf_1"/>
    <property type="match status" value="1"/>
</dbReference>
<dbReference type="EMBL" id="JBICRM010000116">
    <property type="protein sequence ID" value="MFG1711346.1"/>
    <property type="molecule type" value="Genomic_DNA"/>
</dbReference>
<proteinExistence type="predicted"/>
<gene>
    <name evidence="4" type="ORF">ACFLIM_50190</name>
</gene>
<keyword evidence="2 4" id="KW-0012">Acyltransferase</keyword>
<protein>
    <submittedName>
        <fullName evidence="4">Acyltransferase domain-containing protein</fullName>
        <ecNumber evidence="4">2.3.1.-</ecNumber>
    </submittedName>
</protein>
<evidence type="ECO:0000313" key="4">
    <source>
        <dbReference type="EMBL" id="MFG1711346.1"/>
    </source>
</evidence>
<dbReference type="GO" id="GO:0016746">
    <property type="term" value="F:acyltransferase activity"/>
    <property type="evidence" value="ECO:0007669"/>
    <property type="project" value="UniProtKB-KW"/>
</dbReference>
<dbReference type="Gene3D" id="3.40.366.10">
    <property type="entry name" value="Malonyl-Coenzyme A Acyl Carrier Protein, domain 2"/>
    <property type="match status" value="1"/>
</dbReference>
<feature type="non-terminal residue" evidence="4">
    <location>
        <position position="347"/>
    </location>
</feature>
<reference evidence="4 5" key="1">
    <citation type="submission" date="2024-10" db="EMBL/GenBank/DDBJ databases">
        <authorList>
            <person name="Topkara A.R."/>
            <person name="Saygin H."/>
        </authorList>
    </citation>
    <scope>NUCLEOTIDE SEQUENCE [LARGE SCALE GENOMIC DNA]</scope>
    <source>
        <strain evidence="4 5">M3C6</strain>
    </source>
</reference>
<comment type="caution">
    <text evidence="4">The sequence shown here is derived from an EMBL/GenBank/DDBJ whole genome shotgun (WGS) entry which is preliminary data.</text>
</comment>
<accession>A0ABW7AVD1</accession>
<dbReference type="Gene3D" id="3.30.70.3290">
    <property type="match status" value="1"/>
</dbReference>
<dbReference type="InterPro" id="IPR054514">
    <property type="entry name" value="RhiE-like_linker"/>
</dbReference>
<name>A0ABW7AVD1_9ACTN</name>
<dbReference type="InterPro" id="IPR001227">
    <property type="entry name" value="Ac_transferase_dom_sf"/>
</dbReference>
<dbReference type="Pfam" id="PF22336">
    <property type="entry name" value="RhiE-like_linker"/>
    <property type="match status" value="1"/>
</dbReference>
<evidence type="ECO:0000313" key="5">
    <source>
        <dbReference type="Proteomes" id="UP001603978"/>
    </source>
</evidence>
<evidence type="ECO:0000256" key="2">
    <source>
        <dbReference type="ARBA" id="ARBA00023315"/>
    </source>
</evidence>
<keyword evidence="1 4" id="KW-0808">Transferase</keyword>
<dbReference type="PANTHER" id="PTHR43775:SF51">
    <property type="entry name" value="INACTIVE PHENOLPHTHIOCEROL SYNTHESIS POLYKETIDE SYNTHASE TYPE I PKS1-RELATED"/>
    <property type="match status" value="1"/>
</dbReference>
<evidence type="ECO:0000259" key="3">
    <source>
        <dbReference type="SMART" id="SM00827"/>
    </source>
</evidence>